<organism evidence="10 11">
    <name type="scientific">Desulfoluna limicola</name>
    <dbReference type="NCBI Taxonomy" id="2810562"/>
    <lineage>
        <taxon>Bacteria</taxon>
        <taxon>Pseudomonadati</taxon>
        <taxon>Thermodesulfobacteriota</taxon>
        <taxon>Desulfobacteria</taxon>
        <taxon>Desulfobacterales</taxon>
        <taxon>Desulfolunaceae</taxon>
        <taxon>Desulfoluna</taxon>
    </lineage>
</organism>
<protein>
    <submittedName>
        <fullName evidence="10">Dimethyl sulfoxide reductase subunit A</fullName>
    </submittedName>
</protein>
<dbReference type="InterPro" id="IPR006657">
    <property type="entry name" value="MoPterin_dinucl-bd_dom"/>
</dbReference>
<dbReference type="Gene3D" id="3.30.2070.10">
    <property type="entry name" value="Formate dehydrogenase/DMSO reductase"/>
    <property type="match status" value="1"/>
</dbReference>
<evidence type="ECO:0000256" key="5">
    <source>
        <dbReference type="ARBA" id="ARBA00023002"/>
    </source>
</evidence>
<reference evidence="10 11" key="1">
    <citation type="submission" date="2021-02" db="EMBL/GenBank/DDBJ databases">
        <title>Complete genome of Desulfoluna sp. strain ASN36.</title>
        <authorList>
            <person name="Takahashi A."/>
            <person name="Kojima H."/>
            <person name="Fukui M."/>
        </authorList>
    </citation>
    <scope>NUCLEOTIDE SEQUENCE [LARGE SCALE GENOMIC DNA]</scope>
    <source>
        <strain evidence="10 11">ASN36</strain>
    </source>
</reference>
<dbReference type="EMBL" id="AP024488">
    <property type="protein sequence ID" value="BCS97734.1"/>
    <property type="molecule type" value="Genomic_DNA"/>
</dbReference>
<feature type="domain" description="4Fe-4S Mo/W bis-MGD-type" evidence="9">
    <location>
        <begin position="2"/>
        <end position="58"/>
    </location>
</feature>
<keyword evidence="3" id="KW-0500">Molybdenum</keyword>
<dbReference type="PROSITE" id="PS51669">
    <property type="entry name" value="4FE4S_MOW_BIS_MGD"/>
    <property type="match status" value="1"/>
</dbReference>
<evidence type="ECO:0000256" key="7">
    <source>
        <dbReference type="ARBA" id="ARBA00023014"/>
    </source>
</evidence>
<dbReference type="InterPro" id="IPR006656">
    <property type="entry name" value="Mopterin_OxRdtase"/>
</dbReference>
<dbReference type="Pfam" id="PF01568">
    <property type="entry name" value="Molydop_binding"/>
    <property type="match status" value="1"/>
</dbReference>
<evidence type="ECO:0000313" key="11">
    <source>
        <dbReference type="Proteomes" id="UP001320148"/>
    </source>
</evidence>
<name>A0ABM7PK06_9BACT</name>
<feature type="region of interest" description="Disordered" evidence="8">
    <location>
        <begin position="660"/>
        <end position="695"/>
    </location>
</feature>
<dbReference type="Proteomes" id="UP001320148">
    <property type="component" value="Chromosome"/>
</dbReference>
<dbReference type="PANTHER" id="PTHR43742">
    <property type="entry name" value="TRIMETHYLAMINE-N-OXIDE REDUCTASE"/>
    <property type="match status" value="1"/>
</dbReference>
<accession>A0ABM7PK06</accession>
<dbReference type="Gene3D" id="3.40.50.740">
    <property type="match status" value="1"/>
</dbReference>
<gene>
    <name evidence="10" type="ORF">DSLASN_33660</name>
</gene>
<dbReference type="RefSeq" id="WP_236889133.1">
    <property type="nucleotide sequence ID" value="NZ_AP024488.1"/>
</dbReference>
<evidence type="ECO:0000313" key="10">
    <source>
        <dbReference type="EMBL" id="BCS97734.1"/>
    </source>
</evidence>
<keyword evidence="6" id="KW-0408">Iron</keyword>
<sequence>MIKKTPVTCNLDCGAGCPLTAHVENGKLMRIQNSALKPAHASACPVGLNYTEMLYSPDRLTSPLLRTGPRGSGEFKEISWDEAMDYAAEKLTHLKETYGAESLIRLGGSGSCRGALHNTASLPERFLGLWGNYTETSGNYSSQATSFSVPFVLGTNKAGFDPATLEHANMIILWGANISDVRFGNETARRISDAKNRGASVVVIDPRRSRSVKHLGTEWVAVVPGTDTILMAAILHVLITETLIDLDFINTYSIGFEELKQYIIGESDGIAKTPAWAEERCGTPSQTILSLARRYAATDPVALIPGLSIQRTLGGEDAARMAVILQTVTGNAGKMGGSWGAYMGGRLPKPRCGGMGVLETTPVSVPVYRFPDAILGGKKAGFPSDIKGIYTVGGNFLSQGSDINKNIRAFNQVEFSICHDPFMTPTASYCDLVLPTTLWPEREDIITPSGNFLLYSHQAVAPLEGVKNDYDIFCELAERLGFGDKFSGGKDAKEWLEVFLADSDIDDMNAFRETGIYSGPDHHRVGLSEFIDDKKANPLNTPSGLIEIVSQAYAEAGGSALPHCQHDAPDKQHPLRMITPHPRFRIHSQTGGNTLMGKKDKATLWLNNTDAKKRNIEDGDLVAITNDRGRIHVEASVSENIMEGVVCLLEGAWPVIESGVDTGGSPNMLTSTEPTLPSEGSRTHSVRVEVSKATT</sequence>
<evidence type="ECO:0000259" key="9">
    <source>
        <dbReference type="PROSITE" id="PS51669"/>
    </source>
</evidence>
<dbReference type="SUPFAM" id="SSF50692">
    <property type="entry name" value="ADC-like"/>
    <property type="match status" value="1"/>
</dbReference>
<evidence type="ECO:0000256" key="3">
    <source>
        <dbReference type="ARBA" id="ARBA00022505"/>
    </source>
</evidence>
<dbReference type="Pfam" id="PF00384">
    <property type="entry name" value="Molybdopterin"/>
    <property type="match status" value="1"/>
</dbReference>
<keyword evidence="5" id="KW-0560">Oxidoreductase</keyword>
<dbReference type="Gene3D" id="2.40.40.20">
    <property type="match status" value="1"/>
</dbReference>
<dbReference type="Gene3D" id="2.20.25.90">
    <property type="entry name" value="ADC-like domains"/>
    <property type="match status" value="1"/>
</dbReference>
<dbReference type="Gene3D" id="3.40.228.10">
    <property type="entry name" value="Dimethylsulfoxide Reductase, domain 2"/>
    <property type="match status" value="1"/>
</dbReference>
<comment type="similarity">
    <text evidence="2">Belongs to the prokaryotic molybdopterin-containing oxidoreductase family.</text>
</comment>
<evidence type="ECO:0000256" key="4">
    <source>
        <dbReference type="ARBA" id="ARBA00022723"/>
    </source>
</evidence>
<evidence type="ECO:0000256" key="6">
    <source>
        <dbReference type="ARBA" id="ARBA00023004"/>
    </source>
</evidence>
<dbReference type="InterPro" id="IPR050612">
    <property type="entry name" value="Prok_Mopterin_Oxidored"/>
</dbReference>
<dbReference type="SUPFAM" id="SSF53706">
    <property type="entry name" value="Formate dehydrogenase/DMSO reductase, domains 1-3"/>
    <property type="match status" value="1"/>
</dbReference>
<dbReference type="InterPro" id="IPR006655">
    <property type="entry name" value="Mopterin_OxRdtase_prok_CS"/>
</dbReference>
<proteinExistence type="inferred from homology"/>
<dbReference type="PANTHER" id="PTHR43742:SF10">
    <property type="entry name" value="TRIMETHYLAMINE-N-OXIDE REDUCTASE 2"/>
    <property type="match status" value="1"/>
</dbReference>
<feature type="compositionally biased region" description="Polar residues" evidence="8">
    <location>
        <begin position="664"/>
        <end position="680"/>
    </location>
</feature>
<dbReference type="InterPro" id="IPR006963">
    <property type="entry name" value="Mopterin_OxRdtase_4Fe-4S_dom"/>
</dbReference>
<keyword evidence="11" id="KW-1185">Reference proteome</keyword>
<dbReference type="PROSITE" id="PS00932">
    <property type="entry name" value="MOLYBDOPTERIN_PROK_3"/>
    <property type="match status" value="1"/>
</dbReference>
<evidence type="ECO:0000256" key="1">
    <source>
        <dbReference type="ARBA" id="ARBA00001942"/>
    </source>
</evidence>
<keyword evidence="4" id="KW-0479">Metal-binding</keyword>
<dbReference type="Pfam" id="PF04879">
    <property type="entry name" value="Molybdop_Fe4S4"/>
    <property type="match status" value="1"/>
</dbReference>
<evidence type="ECO:0000256" key="8">
    <source>
        <dbReference type="SAM" id="MobiDB-lite"/>
    </source>
</evidence>
<evidence type="ECO:0000256" key="2">
    <source>
        <dbReference type="ARBA" id="ARBA00010312"/>
    </source>
</evidence>
<dbReference type="InterPro" id="IPR009010">
    <property type="entry name" value="Asp_de-COase-like_dom_sf"/>
</dbReference>
<dbReference type="SMART" id="SM00926">
    <property type="entry name" value="Molybdop_Fe4S4"/>
    <property type="match status" value="1"/>
</dbReference>
<keyword evidence="7" id="KW-0411">Iron-sulfur</keyword>
<comment type="cofactor">
    <cofactor evidence="1">
        <name>Mo-bis(molybdopterin guanine dinucleotide)</name>
        <dbReference type="ChEBI" id="CHEBI:60539"/>
    </cofactor>
</comment>
<feature type="compositionally biased region" description="Basic and acidic residues" evidence="8">
    <location>
        <begin position="686"/>
        <end position="695"/>
    </location>
</feature>